<sequence length="263" mass="31052">MIILSFDVGIKHLAYCLIQINSCQCNYTISSWDCINLCNIICQADESCDKPAIYCKNKMYYCKTHAKNQTTYLVPKINLKKLKLSELNTLVKQHHLDEKEESIPNKKSALLEFLQEQFLEKVNSNANQMDLIKLGINMKNSFDELFQPNKIDYVLIENQISPIATRMKTFQGMITQYFIMKDCYNIIYVSSINKLKHFITKKLSYKERKTASIDVTIQQLKENDKLYLLWMDFFNKHKKKDDLADCYLQGLWFIKDRNLLKYN</sequence>
<dbReference type="GO" id="GO:0006281">
    <property type="term" value="P:DNA repair"/>
    <property type="evidence" value="ECO:0007669"/>
    <property type="project" value="InterPro"/>
</dbReference>
<dbReference type="InterPro" id="IPR012337">
    <property type="entry name" value="RNaseH-like_sf"/>
</dbReference>
<dbReference type="AlphaFoldDB" id="A0A6C0KGA3"/>
<dbReference type="GO" id="GO:0000400">
    <property type="term" value="F:four-way junction DNA binding"/>
    <property type="evidence" value="ECO:0007669"/>
    <property type="project" value="InterPro"/>
</dbReference>
<evidence type="ECO:0000313" key="2">
    <source>
        <dbReference type="EMBL" id="QHU16166.1"/>
    </source>
</evidence>
<dbReference type="Gene3D" id="3.30.420.10">
    <property type="entry name" value="Ribonuclease H-like superfamily/Ribonuclease H"/>
    <property type="match status" value="1"/>
</dbReference>
<protein>
    <recommendedName>
        <fullName evidence="3">Mitochondrial resolvase Ydc2 catalytic domain-containing protein</fullName>
    </recommendedName>
</protein>
<keyword evidence="1" id="KW-0378">Hydrolase</keyword>
<dbReference type="SUPFAM" id="SSF53098">
    <property type="entry name" value="Ribonuclease H-like"/>
    <property type="match status" value="1"/>
</dbReference>
<dbReference type="EMBL" id="MN740877">
    <property type="protein sequence ID" value="QHU16166.1"/>
    <property type="molecule type" value="Genomic_DNA"/>
</dbReference>
<dbReference type="InterPro" id="IPR006932">
    <property type="entry name" value="HJ-resolvase_A22"/>
</dbReference>
<dbReference type="GO" id="GO:0006310">
    <property type="term" value="P:DNA recombination"/>
    <property type="evidence" value="ECO:0007669"/>
    <property type="project" value="InterPro"/>
</dbReference>
<dbReference type="GO" id="GO:0000287">
    <property type="term" value="F:magnesium ion binding"/>
    <property type="evidence" value="ECO:0007669"/>
    <property type="project" value="InterPro"/>
</dbReference>
<dbReference type="InterPro" id="IPR036397">
    <property type="entry name" value="RNaseH_sf"/>
</dbReference>
<dbReference type="GO" id="GO:0016788">
    <property type="term" value="F:hydrolase activity, acting on ester bonds"/>
    <property type="evidence" value="ECO:0007669"/>
    <property type="project" value="InterPro"/>
</dbReference>
<name>A0A6C0KGA3_9ZZZZ</name>
<organism evidence="2">
    <name type="scientific">viral metagenome</name>
    <dbReference type="NCBI Taxonomy" id="1070528"/>
    <lineage>
        <taxon>unclassified sequences</taxon>
        <taxon>metagenomes</taxon>
        <taxon>organismal metagenomes</taxon>
    </lineage>
</organism>
<evidence type="ECO:0000256" key="1">
    <source>
        <dbReference type="ARBA" id="ARBA00022801"/>
    </source>
</evidence>
<accession>A0A6C0KGA3</accession>
<dbReference type="Pfam" id="PF04848">
    <property type="entry name" value="Pox_A22"/>
    <property type="match status" value="1"/>
</dbReference>
<reference evidence="2" key="1">
    <citation type="journal article" date="2020" name="Nature">
        <title>Giant virus diversity and host interactions through global metagenomics.</title>
        <authorList>
            <person name="Schulz F."/>
            <person name="Roux S."/>
            <person name="Paez-Espino D."/>
            <person name="Jungbluth S."/>
            <person name="Walsh D.A."/>
            <person name="Denef V.J."/>
            <person name="McMahon K.D."/>
            <person name="Konstantinidis K.T."/>
            <person name="Eloe-Fadrosh E.A."/>
            <person name="Kyrpides N.C."/>
            <person name="Woyke T."/>
        </authorList>
    </citation>
    <scope>NUCLEOTIDE SEQUENCE</scope>
    <source>
        <strain evidence="2">GVMAG-S-3300011013-78</strain>
    </source>
</reference>
<evidence type="ECO:0008006" key="3">
    <source>
        <dbReference type="Google" id="ProtNLM"/>
    </source>
</evidence>
<proteinExistence type="predicted"/>